<name>A0A6A5QIS8_AMPQU</name>
<protein>
    <submittedName>
        <fullName evidence="2">Uncharacterized protein</fullName>
    </submittedName>
</protein>
<reference evidence="2" key="1">
    <citation type="journal article" date="2020" name="Stud. Mycol.">
        <title>101 Dothideomycetes genomes: a test case for predicting lifestyles and emergence of pathogens.</title>
        <authorList>
            <person name="Haridas S."/>
            <person name="Albert R."/>
            <person name="Binder M."/>
            <person name="Bloem J."/>
            <person name="Labutti K."/>
            <person name="Salamov A."/>
            <person name="Andreopoulos B."/>
            <person name="Baker S."/>
            <person name="Barry K."/>
            <person name="Bills G."/>
            <person name="Bluhm B."/>
            <person name="Cannon C."/>
            <person name="Castanera R."/>
            <person name="Culley D."/>
            <person name="Daum C."/>
            <person name="Ezra D."/>
            <person name="Gonzalez J."/>
            <person name="Henrissat B."/>
            <person name="Kuo A."/>
            <person name="Liang C."/>
            <person name="Lipzen A."/>
            <person name="Lutzoni F."/>
            <person name="Magnuson J."/>
            <person name="Mondo S."/>
            <person name="Nolan M."/>
            <person name="Ohm R."/>
            <person name="Pangilinan J."/>
            <person name="Park H.-J."/>
            <person name="Ramirez L."/>
            <person name="Alfaro M."/>
            <person name="Sun H."/>
            <person name="Tritt A."/>
            <person name="Yoshinaga Y."/>
            <person name="Zwiers L.-H."/>
            <person name="Turgeon B."/>
            <person name="Goodwin S."/>
            <person name="Spatafora J."/>
            <person name="Crous P."/>
            <person name="Grigoriev I."/>
        </authorList>
    </citation>
    <scope>NUCLEOTIDE SEQUENCE</scope>
    <source>
        <strain evidence="2">HMLAC05119</strain>
    </source>
</reference>
<organism evidence="2 3">
    <name type="scientific">Ampelomyces quisqualis</name>
    <name type="common">Powdery mildew agent</name>
    <dbReference type="NCBI Taxonomy" id="50730"/>
    <lineage>
        <taxon>Eukaryota</taxon>
        <taxon>Fungi</taxon>
        <taxon>Dikarya</taxon>
        <taxon>Ascomycota</taxon>
        <taxon>Pezizomycotina</taxon>
        <taxon>Dothideomycetes</taxon>
        <taxon>Pleosporomycetidae</taxon>
        <taxon>Pleosporales</taxon>
        <taxon>Pleosporineae</taxon>
        <taxon>Phaeosphaeriaceae</taxon>
        <taxon>Ampelomyces</taxon>
    </lineage>
</organism>
<dbReference type="AlphaFoldDB" id="A0A6A5QIS8"/>
<keyword evidence="3" id="KW-1185">Reference proteome</keyword>
<dbReference type="EMBL" id="ML979137">
    <property type="protein sequence ID" value="KAF1914738.1"/>
    <property type="molecule type" value="Genomic_DNA"/>
</dbReference>
<evidence type="ECO:0000313" key="2">
    <source>
        <dbReference type="EMBL" id="KAF1914738.1"/>
    </source>
</evidence>
<feature type="compositionally biased region" description="Polar residues" evidence="1">
    <location>
        <begin position="1"/>
        <end position="15"/>
    </location>
</feature>
<proteinExistence type="predicted"/>
<evidence type="ECO:0000313" key="3">
    <source>
        <dbReference type="Proteomes" id="UP000800096"/>
    </source>
</evidence>
<dbReference type="Proteomes" id="UP000800096">
    <property type="component" value="Unassembled WGS sequence"/>
</dbReference>
<gene>
    <name evidence="2" type="ORF">BDU57DRAFT_519908</name>
</gene>
<evidence type="ECO:0000256" key="1">
    <source>
        <dbReference type="SAM" id="MobiDB-lite"/>
    </source>
</evidence>
<accession>A0A6A5QIS8</accession>
<sequence>MALATESRTPPTTRTAPLHNNHVAPKSCRPSFTLPARSILDNRFQVIRAFIPLLLCHGYSWFVVLDNEPNFPFPPFPQQLMCHEEYCHIFSPPFPPENIATCVVMKAPLFLTDGDPK</sequence>
<feature type="region of interest" description="Disordered" evidence="1">
    <location>
        <begin position="1"/>
        <end position="24"/>
    </location>
</feature>